<evidence type="ECO:0000256" key="5">
    <source>
        <dbReference type="ARBA" id="ARBA00023136"/>
    </source>
</evidence>
<dbReference type="EnsemblPlants" id="OMERI08G12950.5">
    <property type="protein sequence ID" value="OMERI08G12950.5"/>
    <property type="gene ID" value="OMERI08G12950"/>
</dbReference>
<keyword evidence="5 6" id="KW-0472">Membrane</keyword>
<accession>A0A0E0ELV1</accession>
<dbReference type="PANTHER" id="PTHR12608:SF1">
    <property type="entry name" value="TRANSMEMBRANE PROTEIN 165"/>
    <property type="match status" value="1"/>
</dbReference>
<keyword evidence="4 6" id="KW-1133">Transmembrane helix</keyword>
<evidence type="ECO:0000256" key="1">
    <source>
        <dbReference type="ARBA" id="ARBA00004141"/>
    </source>
</evidence>
<reference evidence="7" key="2">
    <citation type="submission" date="2018-05" db="EMBL/GenBank/DDBJ databases">
        <title>OmerRS3 (Oryza meridionalis Reference Sequence Version 3).</title>
        <authorList>
            <person name="Zhang J."/>
            <person name="Kudrna D."/>
            <person name="Lee S."/>
            <person name="Talag J."/>
            <person name="Welchert J."/>
            <person name="Wing R.A."/>
        </authorList>
    </citation>
    <scope>NUCLEOTIDE SEQUENCE [LARGE SCALE GENOMIC DNA]</scope>
    <source>
        <strain evidence="7">cv. OR44</strain>
    </source>
</reference>
<evidence type="ECO:0000256" key="4">
    <source>
        <dbReference type="ARBA" id="ARBA00022989"/>
    </source>
</evidence>
<proteinExistence type="inferred from homology"/>
<dbReference type="PANTHER" id="PTHR12608">
    <property type="entry name" value="TRANSMEMBRANE PROTEIN HTP-1 RELATED"/>
    <property type="match status" value="1"/>
</dbReference>
<evidence type="ECO:0000313" key="8">
    <source>
        <dbReference type="Proteomes" id="UP000008021"/>
    </source>
</evidence>
<dbReference type="GO" id="GO:0032468">
    <property type="term" value="P:Golgi calcium ion homeostasis"/>
    <property type="evidence" value="ECO:0007669"/>
    <property type="project" value="TreeGrafter"/>
</dbReference>
<dbReference type="Gramene" id="OMERI08G12950.5">
    <property type="protein sequence ID" value="OMERI08G12950.5"/>
    <property type="gene ID" value="OMERI08G12950"/>
</dbReference>
<dbReference type="GO" id="GO:0005794">
    <property type="term" value="C:Golgi apparatus"/>
    <property type="evidence" value="ECO:0007669"/>
    <property type="project" value="TreeGrafter"/>
</dbReference>
<dbReference type="Proteomes" id="UP000008021">
    <property type="component" value="Chromosome 8"/>
</dbReference>
<evidence type="ECO:0000256" key="2">
    <source>
        <dbReference type="ARBA" id="ARBA00009190"/>
    </source>
</evidence>
<dbReference type="GO" id="GO:0016020">
    <property type="term" value="C:membrane"/>
    <property type="evidence" value="ECO:0007669"/>
    <property type="project" value="UniProtKB-SubCell"/>
</dbReference>
<feature type="transmembrane region" description="Helical" evidence="6">
    <location>
        <begin position="142"/>
        <end position="161"/>
    </location>
</feature>
<dbReference type="GO" id="GO:0005384">
    <property type="term" value="F:manganese ion transmembrane transporter activity"/>
    <property type="evidence" value="ECO:0007669"/>
    <property type="project" value="TreeGrafter"/>
</dbReference>
<dbReference type="AlphaFoldDB" id="A0A0E0ELV1"/>
<evidence type="ECO:0000313" key="7">
    <source>
        <dbReference type="EnsemblPlants" id="OMERI08G12950.5"/>
    </source>
</evidence>
<feature type="transmembrane region" description="Helical" evidence="6">
    <location>
        <begin position="40"/>
        <end position="63"/>
    </location>
</feature>
<protein>
    <recommendedName>
        <fullName evidence="6">GDT1 family protein</fullName>
    </recommendedName>
</protein>
<reference evidence="7" key="1">
    <citation type="submission" date="2015-04" db="UniProtKB">
        <authorList>
            <consortium name="EnsemblPlants"/>
        </authorList>
    </citation>
    <scope>IDENTIFICATION</scope>
</reference>
<evidence type="ECO:0000256" key="3">
    <source>
        <dbReference type="ARBA" id="ARBA00022692"/>
    </source>
</evidence>
<dbReference type="GO" id="GO:0015085">
    <property type="term" value="F:calcium ion transmembrane transporter activity"/>
    <property type="evidence" value="ECO:0007669"/>
    <property type="project" value="TreeGrafter"/>
</dbReference>
<dbReference type="HOGENOM" id="CLU_040186_1_2_1"/>
<feature type="transmembrane region" description="Helical" evidence="6">
    <location>
        <begin position="110"/>
        <end position="130"/>
    </location>
</feature>
<dbReference type="Pfam" id="PF01169">
    <property type="entry name" value="GDT1"/>
    <property type="match status" value="2"/>
</dbReference>
<dbReference type="GO" id="GO:0032472">
    <property type="term" value="P:Golgi calcium ion transport"/>
    <property type="evidence" value="ECO:0007669"/>
    <property type="project" value="TreeGrafter"/>
</dbReference>
<dbReference type="InterPro" id="IPR001727">
    <property type="entry name" value="GDT1-like"/>
</dbReference>
<keyword evidence="8" id="KW-1185">Reference proteome</keyword>
<comment type="similarity">
    <text evidence="2 6">Belongs to the GDT1 family.</text>
</comment>
<organism evidence="7">
    <name type="scientific">Oryza meridionalis</name>
    <dbReference type="NCBI Taxonomy" id="40149"/>
    <lineage>
        <taxon>Eukaryota</taxon>
        <taxon>Viridiplantae</taxon>
        <taxon>Streptophyta</taxon>
        <taxon>Embryophyta</taxon>
        <taxon>Tracheophyta</taxon>
        <taxon>Spermatophyta</taxon>
        <taxon>Magnoliopsida</taxon>
        <taxon>Liliopsida</taxon>
        <taxon>Poales</taxon>
        <taxon>Poaceae</taxon>
        <taxon>BOP clade</taxon>
        <taxon>Oryzoideae</taxon>
        <taxon>Oryzeae</taxon>
        <taxon>Oryzinae</taxon>
        <taxon>Oryza</taxon>
    </lineage>
</organism>
<name>A0A0E0ELV1_9ORYZ</name>
<comment type="caution">
    <text evidence="6">Lacks conserved residue(s) required for the propagation of feature annotation.</text>
</comment>
<keyword evidence="3 6" id="KW-0812">Transmembrane</keyword>
<sequence>MAPSLLGGFTKSLAMTVLSEIGDKTFFAAAILAMRYPRKLVLAGCLTSLTVMTALSVSLGWVAPNLDANFKSNKAESKSKSKAFSITFFGEWGDKSQIATIGLAADENPFGVVLGGVLAQALCTTAAVMGGKSLASQISEKMVGLSSGVLFLLFGIMSYLSGPEGEL</sequence>
<evidence type="ECO:0000256" key="6">
    <source>
        <dbReference type="RuleBase" id="RU365102"/>
    </source>
</evidence>
<comment type="subcellular location">
    <subcellularLocation>
        <location evidence="1 6">Membrane</location>
        <topology evidence="1 6">Multi-pass membrane protein</topology>
    </subcellularLocation>
</comment>